<name>A0ACB8UQ06_9EURO</name>
<sequence>MGLHTFQWPHPADEVIVTGTFDNWSKSIKLEKSPSGAFRKEVDLPETFEKVLYKFVVDGTWATDHTAPQEDDGHHNVNNVLFANKNSNTAPRGVAVMSGVTPEATTAGLAGKVPLESDMSNSAQRRVSQSEISGPGAFTMSSLAPDSTTAELAKEVPLEPTAGGTPGGFPETPGPDESVSVNPIPATNGIGNPINLQPGEKVPNVTGITNNTIASGVTTDIGGYERDASDPSMAALAANQGTIGDKPVQISPAVGGAVPVIQSAAPESTTSALAANVPLEKSHALTHENSHEPADEVPDVVKKSLSEAHQDAEAAGFTDALEEKKEVEQELLRDVKRDDSAGKPAPGPAPAIATAIPAATESRAKATDSGNVSPMTREPAGDSAAPTSQLPQATTATEPTGAAVAAAPVAGTAAADTTAPAAAQTQPQTTAQAAAAPPSQAESAEAARERKKKNRLSGFLNKLKEKLK</sequence>
<reference evidence="1" key="1">
    <citation type="journal article" date="2022" name="bioRxiv">
        <title>Population genetic analysis of Ophidiomyces ophidiicola, the causative agent of snake fungal disease, indicates recent introductions to the USA.</title>
        <authorList>
            <person name="Ladner J.T."/>
            <person name="Palmer J.M."/>
            <person name="Ettinger C.L."/>
            <person name="Stajich J.E."/>
            <person name="Farrell T.M."/>
            <person name="Glorioso B.M."/>
            <person name="Lawson B."/>
            <person name="Price S.J."/>
            <person name="Stengle A.G."/>
            <person name="Grear D.A."/>
            <person name="Lorch J.M."/>
        </authorList>
    </citation>
    <scope>NUCLEOTIDE SEQUENCE</scope>
    <source>
        <strain evidence="1">NWHC 24266-5</strain>
    </source>
</reference>
<comment type="caution">
    <text evidence="1">The sequence shown here is derived from an EMBL/GenBank/DDBJ whole genome shotgun (WGS) entry which is preliminary data.</text>
</comment>
<proteinExistence type="predicted"/>
<organism evidence="1">
    <name type="scientific">Ophidiomyces ophidiicola</name>
    <dbReference type="NCBI Taxonomy" id="1387563"/>
    <lineage>
        <taxon>Eukaryota</taxon>
        <taxon>Fungi</taxon>
        <taxon>Dikarya</taxon>
        <taxon>Ascomycota</taxon>
        <taxon>Pezizomycotina</taxon>
        <taxon>Eurotiomycetes</taxon>
        <taxon>Eurotiomycetidae</taxon>
        <taxon>Onygenales</taxon>
        <taxon>Onygenaceae</taxon>
        <taxon>Ophidiomyces</taxon>
    </lineage>
</organism>
<gene>
    <name evidence="1" type="primary">CRP1</name>
    <name evidence="1" type="ORF">LOY88_005702</name>
</gene>
<accession>A0ACB8UQ06</accession>
<evidence type="ECO:0000313" key="1">
    <source>
        <dbReference type="EMBL" id="KAI2382806.1"/>
    </source>
</evidence>
<protein>
    <submittedName>
        <fullName evidence="1">Cruciform DNA binding protein</fullName>
    </submittedName>
</protein>
<dbReference type="EMBL" id="JALBCA010000108">
    <property type="protein sequence ID" value="KAI2382806.1"/>
    <property type="molecule type" value="Genomic_DNA"/>
</dbReference>